<evidence type="ECO:0000256" key="1">
    <source>
        <dbReference type="SAM" id="MobiDB-lite"/>
    </source>
</evidence>
<dbReference type="VEuPathDB" id="PlasmoDB:POWCR01_060026500"/>
<dbReference type="EMBL" id="LT594510">
    <property type="protein sequence ID" value="SBT76217.1"/>
    <property type="molecule type" value="Genomic_DNA"/>
</dbReference>
<evidence type="ECO:0000313" key="4">
    <source>
        <dbReference type="Proteomes" id="UP000243200"/>
    </source>
</evidence>
<dbReference type="VEuPathDB" id="PlasmoDB:PocGH01_00128800"/>
<keyword evidence="2" id="KW-0812">Transmembrane</keyword>
<proteinExistence type="predicted"/>
<evidence type="ECO:0000256" key="2">
    <source>
        <dbReference type="SAM" id="Phobius"/>
    </source>
</evidence>
<reference evidence="3 4" key="1">
    <citation type="submission" date="2016-06" db="EMBL/GenBank/DDBJ databases">
        <authorList>
            <consortium name="Pathogen Informatics"/>
        </authorList>
    </citation>
    <scope>NUCLEOTIDE SEQUENCE [LARGE SCALE GENOMIC DNA]</scope>
    <source>
        <strain evidence="3">PowCR01</strain>
    </source>
</reference>
<dbReference type="Pfam" id="PF05795">
    <property type="entry name" value="Plasmodium_Vir"/>
    <property type="match status" value="2"/>
</dbReference>
<dbReference type="InterPro" id="IPR008780">
    <property type="entry name" value="Plasmodium_Vir"/>
</dbReference>
<feature type="transmembrane region" description="Helical" evidence="2">
    <location>
        <begin position="252"/>
        <end position="272"/>
    </location>
</feature>
<dbReference type="Proteomes" id="UP000243200">
    <property type="component" value="Chromosome 6"/>
</dbReference>
<accession>A0A1C3KQ69</accession>
<gene>
    <name evidence="3" type="primary">PowCR01_060026500</name>
    <name evidence="3" type="ORF">POWCR01_060026500</name>
</gene>
<keyword evidence="2" id="KW-0472">Membrane</keyword>
<dbReference type="OrthoDB" id="389243at2759"/>
<sequence>MHNLQDNGMPYLYAAKNDEKMSYYYDDWGDQSECGKLQGKVKYKGFTKFCVTLTGLLSELKNLKIYFLFENDRCTPVTMWMYDHINNKLSKENEGLLLHSVIVNLIELWDKKVADPSCKIHDVIYSEETSKKTKILYDYALDYQNMKNKIETDNSKCTKSFKEYVENCVQTYKEIKQDCNITKDKHYCKLFQKIDDHFDKHDLSDLVCKEEIPDPIPGERSPYLEDEDDPFPDHATQLDHGSQSSDASSNSALAIVLPFIGTLLTLLALYKFTPFGSLIHKQLIKKLKMRHISNEHESQELYENEYESMIMDSHTSGHNIGYHSS</sequence>
<dbReference type="AlphaFoldDB" id="A0A1C3KQ69"/>
<name>A0A1C3KQ69_PLAOA</name>
<keyword evidence="2" id="KW-1133">Transmembrane helix</keyword>
<feature type="region of interest" description="Disordered" evidence="1">
    <location>
        <begin position="211"/>
        <end position="245"/>
    </location>
</feature>
<organism evidence="3 4">
    <name type="scientific">Plasmodium ovale</name>
    <name type="common">malaria parasite P. ovale</name>
    <dbReference type="NCBI Taxonomy" id="36330"/>
    <lineage>
        <taxon>Eukaryota</taxon>
        <taxon>Sar</taxon>
        <taxon>Alveolata</taxon>
        <taxon>Apicomplexa</taxon>
        <taxon>Aconoidasida</taxon>
        <taxon>Haemosporida</taxon>
        <taxon>Plasmodiidae</taxon>
        <taxon>Plasmodium</taxon>
        <taxon>Plasmodium (Plasmodium)</taxon>
    </lineage>
</organism>
<protein>
    <submittedName>
        <fullName evidence="3">PIR protein</fullName>
    </submittedName>
</protein>
<evidence type="ECO:0000313" key="3">
    <source>
        <dbReference type="EMBL" id="SBT76217.1"/>
    </source>
</evidence>